<feature type="compositionally biased region" description="Basic and acidic residues" evidence="1">
    <location>
        <begin position="162"/>
        <end position="180"/>
    </location>
</feature>
<feature type="region of interest" description="Disordered" evidence="1">
    <location>
        <begin position="233"/>
        <end position="267"/>
    </location>
</feature>
<evidence type="ECO:0000313" key="3">
    <source>
        <dbReference type="Proteomes" id="UP000553632"/>
    </source>
</evidence>
<organism evidence="2 3">
    <name type="scientific">Perkinsus olseni</name>
    <name type="common">Perkinsus atlanticus</name>
    <dbReference type="NCBI Taxonomy" id="32597"/>
    <lineage>
        <taxon>Eukaryota</taxon>
        <taxon>Sar</taxon>
        <taxon>Alveolata</taxon>
        <taxon>Perkinsozoa</taxon>
        <taxon>Perkinsea</taxon>
        <taxon>Perkinsida</taxon>
        <taxon>Perkinsidae</taxon>
        <taxon>Perkinsus</taxon>
    </lineage>
</organism>
<proteinExistence type="predicted"/>
<feature type="region of interest" description="Disordered" evidence="1">
    <location>
        <begin position="161"/>
        <end position="180"/>
    </location>
</feature>
<feature type="region of interest" description="Disordered" evidence="1">
    <location>
        <begin position="504"/>
        <end position="525"/>
    </location>
</feature>
<gene>
    <name evidence="2" type="ORF">FOZ63_031818</name>
</gene>
<feature type="compositionally biased region" description="Polar residues" evidence="1">
    <location>
        <begin position="386"/>
        <end position="403"/>
    </location>
</feature>
<comment type="caution">
    <text evidence="2">The sequence shown here is derived from an EMBL/GenBank/DDBJ whole genome shotgun (WGS) entry which is preliminary data.</text>
</comment>
<dbReference type="AlphaFoldDB" id="A0A7J6RHB2"/>
<dbReference type="Proteomes" id="UP000553632">
    <property type="component" value="Unassembled WGS sequence"/>
</dbReference>
<accession>A0A7J6RHB2</accession>
<evidence type="ECO:0000256" key="1">
    <source>
        <dbReference type="SAM" id="MobiDB-lite"/>
    </source>
</evidence>
<keyword evidence="3" id="KW-1185">Reference proteome</keyword>
<protein>
    <submittedName>
        <fullName evidence="2">Uncharacterized protein</fullName>
    </submittedName>
</protein>
<sequence length="525" mass="59064">TQLSFIDGEIPEWSLTSAEKQDVEIDSDFDALFVPPNITWSDLLPSEPVAVPSEAGEESQDLTLDDKLAIEAQGLLDFLDPDKHVTLRQFNKMVADQNKLLRDTVRTRGEKGDNIAVCVAKIGKQRDALLEQNRKVLIDSAGGPKMVTRLNAFDEYVTEVETNDKHSTNPVDDKEKAHLSEARKGREELKVNIPTYQTLLNSSLRELRMDEAKSEPVMCVTCLRPYKGAGAATRAVNDESRLSRGYSESEDEDSLHEQASVDSDASFNSRFERSRRRCERCGYSPGGIDSGCNEKDENEAEVEGNEDLPDLDDEVDLEEMDFDTFWKNLWEVNVDSGDNEKEIRQDPPIAELVESDPKAESVPGEESWLRRLWGKFFAKNSDEPSETISAQSQETNNNNSATTGAPAVPAVPVSAERSFVSEQVVYPDEFEPGLLIDDESIRRTERIREWLKRYASVCQDSSTHSEDFQQQIPPARTPCGVVRPLRDVTLTCYRTPLPSSFTDDHAREIRMSHNGRMHDGSLRRS</sequence>
<feature type="compositionally biased region" description="Acidic residues" evidence="1">
    <location>
        <begin position="296"/>
        <end position="314"/>
    </location>
</feature>
<feature type="non-terminal residue" evidence="2">
    <location>
        <position position="1"/>
    </location>
</feature>
<evidence type="ECO:0000313" key="2">
    <source>
        <dbReference type="EMBL" id="KAF4719741.1"/>
    </source>
</evidence>
<feature type="region of interest" description="Disordered" evidence="1">
    <location>
        <begin position="287"/>
        <end position="314"/>
    </location>
</feature>
<feature type="region of interest" description="Disordered" evidence="1">
    <location>
        <begin position="383"/>
        <end position="407"/>
    </location>
</feature>
<reference evidence="2 3" key="1">
    <citation type="submission" date="2020-04" db="EMBL/GenBank/DDBJ databases">
        <title>Perkinsus olseni comparative genomics.</title>
        <authorList>
            <person name="Bogema D.R."/>
        </authorList>
    </citation>
    <scope>NUCLEOTIDE SEQUENCE [LARGE SCALE GENOMIC DNA]</scope>
    <source>
        <strain evidence="2 3">ATCC PRA-207</strain>
    </source>
</reference>
<name>A0A7J6RHB2_PEROL</name>
<dbReference type="EMBL" id="JABANO010025730">
    <property type="protein sequence ID" value="KAF4719741.1"/>
    <property type="molecule type" value="Genomic_DNA"/>
</dbReference>